<name>A0A2W5TII7_9BACT</name>
<dbReference type="EMBL" id="QFQP01000005">
    <property type="protein sequence ID" value="PZR15409.1"/>
    <property type="molecule type" value="Genomic_DNA"/>
</dbReference>
<accession>A0A2W5TII7</accession>
<evidence type="ECO:0000313" key="3">
    <source>
        <dbReference type="EMBL" id="PZR15409.1"/>
    </source>
</evidence>
<feature type="region of interest" description="Disordered" evidence="1">
    <location>
        <begin position="344"/>
        <end position="372"/>
    </location>
</feature>
<evidence type="ECO:0000313" key="4">
    <source>
        <dbReference type="Proteomes" id="UP000249061"/>
    </source>
</evidence>
<gene>
    <name evidence="3" type="ORF">DI536_08125</name>
</gene>
<dbReference type="SUPFAM" id="SSF82185">
    <property type="entry name" value="Histone H3 K4-specific methyltransferase SET7/9 N-terminal domain"/>
    <property type="match status" value="3"/>
</dbReference>
<dbReference type="Gene3D" id="3.90.930.1">
    <property type="match status" value="1"/>
</dbReference>
<organism evidence="3 4">
    <name type="scientific">Archangium gephyra</name>
    <dbReference type="NCBI Taxonomy" id="48"/>
    <lineage>
        <taxon>Bacteria</taxon>
        <taxon>Pseudomonadati</taxon>
        <taxon>Myxococcota</taxon>
        <taxon>Myxococcia</taxon>
        <taxon>Myxococcales</taxon>
        <taxon>Cystobacterineae</taxon>
        <taxon>Archangiaceae</taxon>
        <taxon>Archangium</taxon>
    </lineage>
</organism>
<reference evidence="3 4" key="1">
    <citation type="submission" date="2017-08" db="EMBL/GenBank/DDBJ databases">
        <title>Infants hospitalized years apart are colonized by the same room-sourced microbial strains.</title>
        <authorList>
            <person name="Brooks B."/>
            <person name="Olm M.R."/>
            <person name="Firek B.A."/>
            <person name="Baker R."/>
            <person name="Thomas B.C."/>
            <person name="Morowitz M.J."/>
            <person name="Banfield J.F."/>
        </authorList>
    </citation>
    <scope>NUCLEOTIDE SEQUENCE [LARGE SCALE GENOMIC DNA]</scope>
    <source>
        <strain evidence="3">S2_003_000_R2_14</strain>
    </source>
</reference>
<evidence type="ECO:0000256" key="1">
    <source>
        <dbReference type="SAM" id="MobiDB-lite"/>
    </source>
</evidence>
<feature type="region of interest" description="Disordered" evidence="1">
    <location>
        <begin position="496"/>
        <end position="518"/>
    </location>
</feature>
<feature type="chain" id="PRO_5016099342" description="Antitoxin component YwqK of YwqJK toxin-antitoxin module" evidence="2">
    <location>
        <begin position="18"/>
        <end position="540"/>
    </location>
</feature>
<comment type="caution">
    <text evidence="3">The sequence shown here is derived from an EMBL/GenBank/DDBJ whole genome shotgun (WGS) entry which is preliminary data.</text>
</comment>
<dbReference type="Proteomes" id="UP000249061">
    <property type="component" value="Unassembled WGS sequence"/>
</dbReference>
<protein>
    <recommendedName>
        <fullName evidence="5">Antitoxin component YwqK of YwqJK toxin-antitoxin module</fullName>
    </recommendedName>
</protein>
<proteinExistence type="predicted"/>
<evidence type="ECO:0000256" key="2">
    <source>
        <dbReference type="SAM" id="SignalP"/>
    </source>
</evidence>
<feature type="compositionally biased region" description="Polar residues" evidence="1">
    <location>
        <begin position="350"/>
        <end position="365"/>
    </location>
</feature>
<evidence type="ECO:0008006" key="5">
    <source>
        <dbReference type="Google" id="ProtNLM"/>
    </source>
</evidence>
<dbReference type="AlphaFoldDB" id="A0A2W5TII7"/>
<sequence>MSLRIALLTLLAVPAFAENAERGQRSAEEELIPKLNLLCGVTFTVKYDLESLRQFNKDIKYDQTSGSNECDEPFRLLWLLCQTDAGKAVVRKNELREVQCRGTANELGSLTIKKGVIVVERAFEEPNPYIRAHDQFQTALKVKVSPKQRDPYYDDAWREFRQAPAPVTSTTDYCLVDGKKVKLDVQEGESRRDGTVKCFQDGVLVVDLTIKNGKKNGLSRSTRGKDWYRSERYVDGRREGLSEQYEKNKLTRQEFFAADGRVWTKDFTDGKLKEYFRQYPSGQVTLRLSDDDKVTSLNCVPEARGDEVVNEWCGFKGEKVVQLYDGTKKVSAIRTFKDGRVAREAPGDSSYAQRRSVSFDSNGNKQGEERITREDGTLERVVRWKASVQDGAEEVFAKDGKKVVERLTWKDGSQTERTEFFLNGNPKTRETTDGDLQTRVTWFDVGPKRSEAQFKRCQRSRWCEEGLTRRWYENGKPEEESRWVAGEQDGVSKRWFSNGQQQSEERWEKGTRRARREWDEKGAVLADDEFEEDGSRKLKR</sequence>
<keyword evidence="2" id="KW-0732">Signal</keyword>
<feature type="signal peptide" evidence="2">
    <location>
        <begin position="1"/>
        <end position="17"/>
    </location>
</feature>
<dbReference type="Gene3D" id="2.20.110.10">
    <property type="entry name" value="Histone H3 K4-specific methyltransferase SET7/9 N-terminal domain"/>
    <property type="match status" value="1"/>
</dbReference>
<feature type="compositionally biased region" description="Basic and acidic residues" evidence="1">
    <location>
        <begin position="503"/>
        <end position="518"/>
    </location>
</feature>